<dbReference type="EMBL" id="RIBS01000001">
    <property type="protein sequence ID" value="RNF85928.1"/>
    <property type="molecule type" value="Genomic_DNA"/>
</dbReference>
<dbReference type="InterPro" id="IPR029082">
    <property type="entry name" value="Imm35"/>
</dbReference>
<name>A0A3M8SX42_9GAMM</name>
<dbReference type="AlphaFoldDB" id="A0A3M8SX42"/>
<gene>
    <name evidence="2" type="ORF">EER27_00335</name>
</gene>
<sequence length="100" mass="10795">MMSRISEATAFELAQQRIDALASALVDAFSIIPEKTVRGSQGWLYFYNTTDFIRSSNPSDSLVGNGPILVFADGGVEEFPSSLSLELAYAKIGYDEHAAG</sequence>
<dbReference type="OrthoDB" id="3542635at2"/>
<evidence type="ECO:0000259" key="1">
    <source>
        <dbReference type="Pfam" id="PF15567"/>
    </source>
</evidence>
<keyword evidence="3" id="KW-1185">Reference proteome</keyword>
<evidence type="ECO:0000313" key="3">
    <source>
        <dbReference type="Proteomes" id="UP000267049"/>
    </source>
</evidence>
<organism evidence="2 3">
    <name type="scientific">Montanilutibacter psychrotolerans</name>
    <dbReference type="NCBI Taxonomy" id="1327343"/>
    <lineage>
        <taxon>Bacteria</taxon>
        <taxon>Pseudomonadati</taxon>
        <taxon>Pseudomonadota</taxon>
        <taxon>Gammaproteobacteria</taxon>
        <taxon>Lysobacterales</taxon>
        <taxon>Lysobacteraceae</taxon>
        <taxon>Montanilutibacter</taxon>
    </lineage>
</organism>
<evidence type="ECO:0000313" key="2">
    <source>
        <dbReference type="EMBL" id="RNF85928.1"/>
    </source>
</evidence>
<dbReference type="Pfam" id="PF15567">
    <property type="entry name" value="Imm35"/>
    <property type="match status" value="1"/>
</dbReference>
<proteinExistence type="predicted"/>
<protein>
    <recommendedName>
        <fullName evidence="1">Immunity protein 35 domain-containing protein</fullName>
    </recommendedName>
</protein>
<reference evidence="2 3" key="1">
    <citation type="submission" date="2018-11" db="EMBL/GenBank/DDBJ databases">
        <title>Lysobacter cryohumiis sp. nov., isolated from soil in the Tianshan Mountains, Xinjiang, China.</title>
        <authorList>
            <person name="Luo Y."/>
            <person name="Sheng H."/>
        </authorList>
    </citation>
    <scope>NUCLEOTIDE SEQUENCE [LARGE SCALE GENOMIC DNA]</scope>
    <source>
        <strain evidence="2 3">ZS60</strain>
    </source>
</reference>
<comment type="caution">
    <text evidence="2">The sequence shown here is derived from an EMBL/GenBank/DDBJ whole genome shotgun (WGS) entry which is preliminary data.</text>
</comment>
<feature type="domain" description="Immunity protein 35" evidence="1">
    <location>
        <begin position="9"/>
        <end position="80"/>
    </location>
</feature>
<accession>A0A3M8SX42</accession>
<dbReference type="Proteomes" id="UP000267049">
    <property type="component" value="Unassembled WGS sequence"/>
</dbReference>